<name>A0A9W8ULS1_AKAMU</name>
<dbReference type="Proteomes" id="UP001144673">
    <property type="component" value="Chromosome 5"/>
</dbReference>
<organism evidence="3 4">
    <name type="scientific">Akanthomyces muscarius</name>
    <name type="common">Entomopathogenic fungus</name>
    <name type="synonym">Lecanicillium muscarium</name>
    <dbReference type="NCBI Taxonomy" id="2231603"/>
    <lineage>
        <taxon>Eukaryota</taxon>
        <taxon>Fungi</taxon>
        <taxon>Dikarya</taxon>
        <taxon>Ascomycota</taxon>
        <taxon>Pezizomycotina</taxon>
        <taxon>Sordariomycetes</taxon>
        <taxon>Hypocreomycetidae</taxon>
        <taxon>Hypocreales</taxon>
        <taxon>Cordycipitaceae</taxon>
        <taxon>Akanthomyces</taxon>
    </lineage>
</organism>
<dbReference type="InterPro" id="IPR031704">
    <property type="entry name" value="Glyco_hydro_36_N"/>
</dbReference>
<dbReference type="KEGG" id="amus:LMH87_009305"/>
<dbReference type="RefSeq" id="XP_056053443.1">
    <property type="nucleotide sequence ID" value="XM_056196278.1"/>
</dbReference>
<dbReference type="EMBL" id="JAJHUN010000008">
    <property type="protein sequence ID" value="KAJ4152785.1"/>
    <property type="molecule type" value="Genomic_DNA"/>
</dbReference>
<evidence type="ECO:0000313" key="4">
    <source>
        <dbReference type="Proteomes" id="UP001144673"/>
    </source>
</evidence>
<dbReference type="Gene3D" id="2.70.98.60">
    <property type="entry name" value="alpha-galactosidase from lactobacil brevis"/>
    <property type="match status" value="1"/>
</dbReference>
<keyword evidence="4" id="KW-1185">Reference proteome</keyword>
<dbReference type="GeneID" id="80896464"/>
<keyword evidence="1" id="KW-0732">Signal</keyword>
<evidence type="ECO:0000256" key="1">
    <source>
        <dbReference type="SAM" id="SignalP"/>
    </source>
</evidence>
<gene>
    <name evidence="3" type="ORF">LMH87_009305</name>
</gene>
<evidence type="ECO:0000313" key="3">
    <source>
        <dbReference type="EMBL" id="KAJ4152785.1"/>
    </source>
</evidence>
<accession>A0A9W8ULS1</accession>
<proteinExistence type="predicted"/>
<dbReference type="Pfam" id="PF16875">
    <property type="entry name" value="Glyco_hydro_36N"/>
    <property type="match status" value="1"/>
</dbReference>
<protein>
    <recommendedName>
        <fullName evidence="2">Glycosyl hydrolase family 36 N-terminal domain-containing protein</fullName>
    </recommendedName>
</protein>
<dbReference type="AlphaFoldDB" id="A0A9W8ULS1"/>
<feature type="domain" description="Glycosyl hydrolase family 36 N-terminal" evidence="2">
    <location>
        <begin position="89"/>
        <end position="193"/>
    </location>
</feature>
<dbReference type="InterPro" id="IPR038417">
    <property type="entry name" value="Alpga-gal_N_sf"/>
</dbReference>
<comment type="caution">
    <text evidence="3">The sequence shown here is derived from an EMBL/GenBank/DDBJ whole genome shotgun (WGS) entry which is preliminary data.</text>
</comment>
<reference evidence="3" key="1">
    <citation type="journal article" date="2023" name="Access Microbiol">
        <title>De-novo genome assembly for Akanthomyces muscarius, a biocontrol agent of insect agricultural pests.</title>
        <authorList>
            <person name="Erdos Z."/>
            <person name="Studholme D.J."/>
            <person name="Raymond B."/>
            <person name="Sharma M."/>
        </authorList>
    </citation>
    <scope>NUCLEOTIDE SEQUENCE</scope>
    <source>
        <strain evidence="3">Ve6</strain>
    </source>
</reference>
<feature type="signal peptide" evidence="1">
    <location>
        <begin position="1"/>
        <end position="26"/>
    </location>
</feature>
<feature type="chain" id="PRO_5040785518" description="Glycosyl hydrolase family 36 N-terminal domain-containing protein" evidence="1">
    <location>
        <begin position="27"/>
        <end position="200"/>
    </location>
</feature>
<evidence type="ECO:0000259" key="2">
    <source>
        <dbReference type="Pfam" id="PF16875"/>
    </source>
</evidence>
<sequence length="200" mass="21447">MRLAHLPRGLTTLGLVAAGLFPAVLADTSKVQTLAVDGTSFALNGEGVSYRFHVDNTTGDLLGDHFGGLVPENGLMQPVGPVQGWVNVIGRQQREYPDLGRGDFRTPAFQIQQASGTTVSELKYQSHETVNGKPALKGLPSTFGSDDDVSTVVVHMYDNYSAVAVDLMYSIFPKYDAVVRSVKLTNKGASPRGIRLAGIR</sequence>